<feature type="transmembrane region" description="Helical" evidence="1">
    <location>
        <begin position="12"/>
        <end position="31"/>
    </location>
</feature>
<keyword evidence="1" id="KW-1133">Transmembrane helix</keyword>
<reference evidence="2" key="1">
    <citation type="journal article" date="2015" name="Front. Microbiol.">
        <title>Combining genomic sequencing methods to explore viral diversity and reveal potential virus-host interactions.</title>
        <authorList>
            <person name="Chow C.E."/>
            <person name="Winget D.M."/>
            <person name="White R.A.III."/>
            <person name="Hallam S.J."/>
            <person name="Suttle C.A."/>
        </authorList>
    </citation>
    <scope>NUCLEOTIDE SEQUENCE</scope>
    <source>
        <strain evidence="2">Oxic1_10</strain>
    </source>
</reference>
<proteinExistence type="predicted"/>
<keyword evidence="1" id="KW-0472">Membrane</keyword>
<reference evidence="2" key="2">
    <citation type="submission" date="2015-03" db="EMBL/GenBank/DDBJ databases">
        <authorList>
            <person name="Chow C.-E.T."/>
            <person name="Winget D.M."/>
            <person name="White R.A.III."/>
            <person name="Hallam S.J."/>
            <person name="Suttle C.A."/>
        </authorList>
    </citation>
    <scope>NUCLEOTIDE SEQUENCE</scope>
    <source>
        <strain evidence="2">Oxic1_10</strain>
    </source>
</reference>
<evidence type="ECO:0000313" key="2">
    <source>
        <dbReference type="EMBL" id="AKH48538.1"/>
    </source>
</evidence>
<protein>
    <submittedName>
        <fullName evidence="2">Uncharacterized protein</fullName>
    </submittedName>
</protein>
<sequence>MQQKHVILQTMLVYLYLQTHLILKSLIHFLLMNHNYQHPLMRLYYWIVLL</sequence>
<organism evidence="2">
    <name type="scientific">uncultured marine virus</name>
    <dbReference type="NCBI Taxonomy" id="186617"/>
    <lineage>
        <taxon>Viruses</taxon>
        <taxon>environmental samples</taxon>
    </lineage>
</organism>
<name>A0A0F7LAG1_9VIRU</name>
<dbReference type="EMBL" id="KR029605">
    <property type="protein sequence ID" value="AKH48538.1"/>
    <property type="molecule type" value="Genomic_DNA"/>
</dbReference>
<accession>A0A0F7LAG1</accession>
<evidence type="ECO:0000256" key="1">
    <source>
        <dbReference type="SAM" id="Phobius"/>
    </source>
</evidence>
<keyword evidence="1" id="KW-0812">Transmembrane</keyword>